<protein>
    <submittedName>
        <fullName evidence="2">Uncharacterized protein</fullName>
    </submittedName>
</protein>
<organism evidence="2">
    <name type="scientific">Trepomonas sp. PC1</name>
    <dbReference type="NCBI Taxonomy" id="1076344"/>
    <lineage>
        <taxon>Eukaryota</taxon>
        <taxon>Metamonada</taxon>
        <taxon>Diplomonadida</taxon>
        <taxon>Hexamitidae</taxon>
        <taxon>Hexamitinae</taxon>
        <taxon>Trepomonas</taxon>
    </lineage>
</organism>
<keyword evidence="1" id="KW-0812">Transmembrane</keyword>
<name>A0A146JZ00_9EUKA</name>
<sequence length="552" mass="64060">AKKKSFLEKTKNFFKPMNNYFSPKSVFEDGYPRLVFVDFLRGISMFGLCLAHEASYFHDASAMQKKAKGFALVLLYIVAAPAMIFANWRQIFPLISGITNGFLSHKRDYPMKKLTIDLIVRTLVALLLAALFYFFKLLSSGCEDGAQSIRDHKLQIDNFLMTPSYKMATKSTADVFFGFSFVLVPFFTFLGQLAFKIPVKRIHRLYMPIILYTMLATIIILITNEVNFAFYKHFLGLGWLTPQNKVECAADSLRVPESYGNYGKSFTKLLLNFVYGKTMAIFPTFSNMLMGMAIGGFLQIIDQHKNELKQNAAQWNKQRKIYLTAIALMAVIPLTIYLIQRSITSADVNTSVVVKYLNQDITVNKRTKFYEYDIMRGMDQCHYPELYSLEVAMQFFCVFLSIWIFEFCSQEKAKVRMQKILYLRRFSTLSFSIFIFSTVLGMFIRWPFCEIFQSNDVYTFIGCLLAYFVLQCFIFKFLDEIDYTMTPDWIISSVAKLLQGKYKNREFANHNHLYVKPITILEKANEDDDLKQLLGEVQNNDDVQTYEKIEKE</sequence>
<keyword evidence="1" id="KW-0472">Membrane</keyword>
<proteinExistence type="predicted"/>
<feature type="transmembrane region" description="Helical" evidence="1">
    <location>
        <begin position="426"/>
        <end position="446"/>
    </location>
</feature>
<feature type="transmembrane region" description="Helical" evidence="1">
    <location>
        <begin position="69"/>
        <end position="88"/>
    </location>
</feature>
<dbReference type="EMBL" id="GDID01006674">
    <property type="protein sequence ID" value="JAP89932.1"/>
    <property type="molecule type" value="Transcribed_RNA"/>
</dbReference>
<evidence type="ECO:0000256" key="1">
    <source>
        <dbReference type="SAM" id="Phobius"/>
    </source>
</evidence>
<dbReference type="AlphaFoldDB" id="A0A146JZ00"/>
<evidence type="ECO:0000313" key="2">
    <source>
        <dbReference type="EMBL" id="JAP89932.1"/>
    </source>
</evidence>
<feature type="transmembrane region" description="Helical" evidence="1">
    <location>
        <begin position="114"/>
        <end position="135"/>
    </location>
</feature>
<feature type="transmembrane region" description="Helical" evidence="1">
    <location>
        <begin position="209"/>
        <end position="231"/>
    </location>
</feature>
<keyword evidence="1" id="KW-1133">Transmembrane helix</keyword>
<feature type="transmembrane region" description="Helical" evidence="1">
    <location>
        <begin position="321"/>
        <end position="339"/>
    </location>
</feature>
<reference evidence="2" key="1">
    <citation type="submission" date="2015-07" db="EMBL/GenBank/DDBJ databases">
        <title>Adaptation to a free-living lifestyle via gene acquisitions in the diplomonad Trepomonas sp. PC1.</title>
        <authorList>
            <person name="Xu F."/>
            <person name="Jerlstrom-Hultqvist J."/>
            <person name="Kolisko M."/>
            <person name="Simpson A.G.B."/>
            <person name="Roger A.J."/>
            <person name="Svard S.G."/>
            <person name="Andersson J.O."/>
        </authorList>
    </citation>
    <scope>NUCLEOTIDE SEQUENCE</scope>
    <source>
        <strain evidence="2">PC1</strain>
    </source>
</reference>
<gene>
    <name evidence="2" type="ORF">TPC1_30573</name>
</gene>
<feature type="transmembrane region" description="Helical" evidence="1">
    <location>
        <begin position="386"/>
        <end position="405"/>
    </location>
</feature>
<feature type="transmembrane region" description="Helical" evidence="1">
    <location>
        <begin position="280"/>
        <end position="301"/>
    </location>
</feature>
<feature type="non-terminal residue" evidence="2">
    <location>
        <position position="1"/>
    </location>
</feature>
<feature type="transmembrane region" description="Helical" evidence="1">
    <location>
        <begin position="175"/>
        <end position="197"/>
    </location>
</feature>
<feature type="transmembrane region" description="Helical" evidence="1">
    <location>
        <begin position="458"/>
        <end position="478"/>
    </location>
</feature>
<accession>A0A146JZ00</accession>